<sequence>MTCEAETEQIVSTALTLQDEYLKFTPRNQNIACHAEIIGIFHDIHPTVEIKEPHQDKSALQETLVTLLCLGNPTGTPGQQNHEV</sequence>
<dbReference type="GO" id="GO:0003677">
    <property type="term" value="F:DNA binding"/>
    <property type="evidence" value="ECO:0007669"/>
    <property type="project" value="UniProtKB-KW"/>
</dbReference>
<gene>
    <name evidence="1" type="primary">sia1p.S</name>
</gene>
<dbReference type="AlphaFoldDB" id="A0A1B4ZDL2"/>
<keyword evidence="1" id="KW-0238">DNA-binding</keyword>
<name>A0A1B4ZDL2_XENLA</name>
<evidence type="ECO:0000313" key="1">
    <source>
        <dbReference type="EMBL" id="BAV57539.1"/>
    </source>
</evidence>
<organism evidence="1">
    <name type="scientific">Xenopus laevis</name>
    <name type="common">African clawed frog</name>
    <dbReference type="NCBI Taxonomy" id="8355"/>
    <lineage>
        <taxon>Eukaryota</taxon>
        <taxon>Metazoa</taxon>
        <taxon>Chordata</taxon>
        <taxon>Craniata</taxon>
        <taxon>Vertebrata</taxon>
        <taxon>Euteleostomi</taxon>
        <taxon>Amphibia</taxon>
        <taxon>Batrachia</taxon>
        <taxon>Anura</taxon>
        <taxon>Pipoidea</taxon>
        <taxon>Pipidae</taxon>
        <taxon>Xenopodinae</taxon>
        <taxon>Xenopus</taxon>
        <taxon>Xenopus</taxon>
    </lineage>
</organism>
<accession>A0A1B4ZDL2</accession>
<reference evidence="1" key="1">
    <citation type="submission" date="2016-07" db="EMBL/GenBank/DDBJ databases">
        <title>Identification and comparative analyses of Siamois cluster genes in the Xenopus laevis and tropicalis.</title>
        <authorList>
            <person name="Haramoto Y."/>
            <person name="Saijyo T."/>
            <person name="Tanaka T."/>
            <person name="Furuno N."/>
            <person name="Suzuki A."/>
            <person name="Ito Y."/>
            <person name="Kondo M."/>
            <person name="Taira M."/>
            <person name="Takahashi S."/>
        </authorList>
    </citation>
    <scope>NUCLEOTIDE SEQUENCE</scope>
    <source>
        <strain evidence="1">Nigerian</strain>
        <tissue evidence="1">Blastula</tissue>
    </source>
</reference>
<keyword evidence="1" id="KW-0371">Homeobox</keyword>
<protein>
    <submittedName>
        <fullName evidence="1">Siamois homeodomain 1p.S</fullName>
    </submittedName>
</protein>
<dbReference type="EMBL" id="LC167294">
    <property type="protein sequence ID" value="BAV57539.1"/>
    <property type="molecule type" value="mRNA"/>
</dbReference>
<proteinExistence type="evidence at transcript level"/>